<dbReference type="Proteomes" id="UP000663828">
    <property type="component" value="Unassembled WGS sequence"/>
</dbReference>
<name>A0A814TFA4_ADIRI</name>
<keyword evidence="4" id="KW-1185">Reference proteome</keyword>
<organism evidence="2 5">
    <name type="scientific">Adineta ricciae</name>
    <name type="common">Rotifer</name>
    <dbReference type="NCBI Taxonomy" id="249248"/>
    <lineage>
        <taxon>Eukaryota</taxon>
        <taxon>Metazoa</taxon>
        <taxon>Spiralia</taxon>
        <taxon>Gnathifera</taxon>
        <taxon>Rotifera</taxon>
        <taxon>Eurotatoria</taxon>
        <taxon>Bdelloidea</taxon>
        <taxon>Adinetida</taxon>
        <taxon>Adinetidae</taxon>
        <taxon>Adineta</taxon>
    </lineage>
</organism>
<keyword evidence="1" id="KW-1133">Transmembrane helix</keyword>
<sequence>MTIAGWLTFLSTAASYLGKLLSFGGPISIPATLAVYKFDFNTFVYLLFLALCFASDLYTILLVFQAAVSKFTEITTTIINNNKAQAAVLIGIVALTMALFYFPSFSVLAYIGYRIVALGFAIILRKT</sequence>
<comment type="caution">
    <text evidence="2">The sequence shown here is derived from an EMBL/GenBank/DDBJ whole genome shotgun (WGS) entry which is preliminary data.</text>
</comment>
<reference evidence="2" key="1">
    <citation type="submission" date="2021-02" db="EMBL/GenBank/DDBJ databases">
        <authorList>
            <person name="Nowell W R."/>
        </authorList>
    </citation>
    <scope>NUCLEOTIDE SEQUENCE</scope>
</reference>
<protein>
    <submittedName>
        <fullName evidence="2">Uncharacterized protein</fullName>
    </submittedName>
</protein>
<gene>
    <name evidence="2" type="ORF">EDS130_LOCUS23024</name>
    <name evidence="3" type="ORF">XAT740_LOCUS23149</name>
</gene>
<feature type="transmembrane region" description="Helical" evidence="1">
    <location>
        <begin position="43"/>
        <end position="64"/>
    </location>
</feature>
<keyword evidence="1" id="KW-0812">Transmembrane</keyword>
<proteinExistence type="predicted"/>
<evidence type="ECO:0000313" key="4">
    <source>
        <dbReference type="Proteomes" id="UP000663828"/>
    </source>
</evidence>
<evidence type="ECO:0000313" key="2">
    <source>
        <dbReference type="EMBL" id="CAF1158791.1"/>
    </source>
</evidence>
<dbReference type="EMBL" id="CAJNOR010001737">
    <property type="protein sequence ID" value="CAF1191572.1"/>
    <property type="molecule type" value="Genomic_DNA"/>
</dbReference>
<evidence type="ECO:0000313" key="5">
    <source>
        <dbReference type="Proteomes" id="UP000663852"/>
    </source>
</evidence>
<keyword evidence="1" id="KW-0472">Membrane</keyword>
<feature type="transmembrane region" description="Helical" evidence="1">
    <location>
        <begin position="84"/>
        <end position="101"/>
    </location>
</feature>
<evidence type="ECO:0000256" key="1">
    <source>
        <dbReference type="SAM" id="Phobius"/>
    </source>
</evidence>
<feature type="transmembrane region" description="Helical" evidence="1">
    <location>
        <begin position="107"/>
        <end position="124"/>
    </location>
</feature>
<dbReference type="Proteomes" id="UP000663852">
    <property type="component" value="Unassembled WGS sequence"/>
</dbReference>
<evidence type="ECO:0000313" key="3">
    <source>
        <dbReference type="EMBL" id="CAF1191572.1"/>
    </source>
</evidence>
<dbReference type="AlphaFoldDB" id="A0A814TFA4"/>
<dbReference type="EMBL" id="CAJNOJ010000124">
    <property type="protein sequence ID" value="CAF1158791.1"/>
    <property type="molecule type" value="Genomic_DNA"/>
</dbReference>
<accession>A0A814TFA4</accession>